<evidence type="ECO:0000313" key="3">
    <source>
        <dbReference type="Proteomes" id="UP000750711"/>
    </source>
</evidence>
<feature type="compositionally biased region" description="Basic and acidic residues" evidence="1">
    <location>
        <begin position="346"/>
        <end position="355"/>
    </location>
</feature>
<dbReference type="Proteomes" id="UP000750711">
    <property type="component" value="Unassembled WGS sequence"/>
</dbReference>
<sequence>MSFGFGISDIITLSTLAKRAVDKYRNAPAEYQALKAEVSKLYTALSDISGVLEHLNGGHTVYMGESLENCEKLLKEIEKFLDKHEAMKKTSKTAVQERVKWMMSEQDEFVKKVKMHNKDLHNAWTRLTGVWTAEMYHGWQLSRSSQQVPAAQSTYLSIEVRRIPDGGHQLPTKPQQQPPPKKAPDADDLPRRSTEPMPTKNQYPKPSADSSPPSPNSADPQQSKFGNSRADTQVTLVDDLPSQPLIHSPTPDGNITISPPLAPATSSSAYSTASSTSSGQRKLSSAASTKSSSSRSSLFKSFAQDFGQSASLGTGFSSAADNRPPPPEKDRKRRPSKASSTSQPPAKKEQRKSWKESINLSKSLGSSSKAWGEF</sequence>
<feature type="region of interest" description="Disordered" evidence="1">
    <location>
        <begin position="164"/>
        <end position="298"/>
    </location>
</feature>
<evidence type="ECO:0000256" key="1">
    <source>
        <dbReference type="SAM" id="MobiDB-lite"/>
    </source>
</evidence>
<feature type="compositionally biased region" description="Basic and acidic residues" evidence="1">
    <location>
        <begin position="182"/>
        <end position="194"/>
    </location>
</feature>
<feature type="compositionally biased region" description="Polar residues" evidence="1">
    <location>
        <begin position="224"/>
        <end position="235"/>
    </location>
</feature>
<protein>
    <recommendedName>
        <fullName evidence="4">Fungal N-terminal domain-containing protein</fullName>
    </recommendedName>
</protein>
<evidence type="ECO:0008006" key="4">
    <source>
        <dbReference type="Google" id="ProtNLM"/>
    </source>
</evidence>
<reference evidence="2" key="1">
    <citation type="submission" date="2021-03" db="EMBL/GenBank/DDBJ databases">
        <title>Comparative genomics and phylogenomic investigation of the class Geoglossomycetes provide insights into ecological specialization and systematics.</title>
        <authorList>
            <person name="Melie T."/>
            <person name="Pirro S."/>
            <person name="Miller A.N."/>
            <person name="Quandt A."/>
        </authorList>
    </citation>
    <scope>NUCLEOTIDE SEQUENCE</scope>
    <source>
        <strain evidence="2">CAQ_001_2017</strain>
    </source>
</reference>
<comment type="caution">
    <text evidence="2">The sequence shown here is derived from an EMBL/GenBank/DDBJ whole genome shotgun (WGS) entry which is preliminary data.</text>
</comment>
<dbReference type="EMBL" id="JAGHQM010002092">
    <property type="protein sequence ID" value="KAH0551354.1"/>
    <property type="molecule type" value="Genomic_DNA"/>
</dbReference>
<accession>A0A9P8L6V5</accession>
<keyword evidence="3" id="KW-1185">Reference proteome</keyword>
<feature type="compositionally biased region" description="Low complexity" evidence="1">
    <location>
        <begin position="263"/>
        <end position="298"/>
    </location>
</feature>
<name>A0A9P8L6V5_9PEZI</name>
<feature type="region of interest" description="Disordered" evidence="1">
    <location>
        <begin position="310"/>
        <end position="374"/>
    </location>
</feature>
<gene>
    <name evidence="2" type="ORF">GP486_007431</name>
</gene>
<proteinExistence type="predicted"/>
<dbReference type="AlphaFoldDB" id="A0A9P8L6V5"/>
<feature type="compositionally biased region" description="Low complexity" evidence="1">
    <location>
        <begin position="360"/>
        <end position="374"/>
    </location>
</feature>
<feature type="compositionally biased region" description="Low complexity" evidence="1">
    <location>
        <begin position="204"/>
        <end position="223"/>
    </location>
</feature>
<evidence type="ECO:0000313" key="2">
    <source>
        <dbReference type="EMBL" id="KAH0551354.1"/>
    </source>
</evidence>
<feature type="compositionally biased region" description="Polar residues" evidence="1">
    <location>
        <begin position="310"/>
        <end position="320"/>
    </location>
</feature>
<organism evidence="2 3">
    <name type="scientific">Trichoglossum hirsutum</name>
    <dbReference type="NCBI Taxonomy" id="265104"/>
    <lineage>
        <taxon>Eukaryota</taxon>
        <taxon>Fungi</taxon>
        <taxon>Dikarya</taxon>
        <taxon>Ascomycota</taxon>
        <taxon>Pezizomycotina</taxon>
        <taxon>Geoglossomycetes</taxon>
        <taxon>Geoglossales</taxon>
        <taxon>Geoglossaceae</taxon>
        <taxon>Trichoglossum</taxon>
    </lineage>
</organism>